<dbReference type="Proteomes" id="UP000790377">
    <property type="component" value="Unassembled WGS sequence"/>
</dbReference>
<keyword evidence="2" id="KW-1185">Reference proteome</keyword>
<comment type="caution">
    <text evidence="1">The sequence shown here is derived from an EMBL/GenBank/DDBJ whole genome shotgun (WGS) entry which is preliminary data.</text>
</comment>
<evidence type="ECO:0000313" key="1">
    <source>
        <dbReference type="EMBL" id="KAH7907418.1"/>
    </source>
</evidence>
<sequence length="281" mass="29767">MHICGLVLILLVRCAHGAPFGSTTSTTRTVIIIGVIGAVVILILSLVMILIKFTNKLAASAAKSDPTGSAPTTQQNRVSGLSPSRFQSPIANLIVVNDSFSQHRLSGNQSQNSLDNPPFPASSSGIDNFRPTNVTDGDLFVPPSQEPQELPHPLRPTVPDSQSTSETTGGFPVASRPDIPIGQEPPMPLNTSPRPPSVYYSEVGSFRARNSPPPPFSSRPPSEMSTMSSLPPAFESLNLPPLPSIISFSYPSESARESTPNPTDNISSRPPDYCNIGAVAS</sequence>
<name>A0ACB8A305_9AGAM</name>
<gene>
    <name evidence="1" type="ORF">BJ138DRAFT_1116707</name>
</gene>
<dbReference type="EMBL" id="MU267906">
    <property type="protein sequence ID" value="KAH7907418.1"/>
    <property type="molecule type" value="Genomic_DNA"/>
</dbReference>
<protein>
    <submittedName>
        <fullName evidence="1">Uncharacterized protein</fullName>
    </submittedName>
</protein>
<evidence type="ECO:0000313" key="2">
    <source>
        <dbReference type="Proteomes" id="UP000790377"/>
    </source>
</evidence>
<accession>A0ACB8A305</accession>
<reference evidence="1" key="1">
    <citation type="journal article" date="2021" name="New Phytol.">
        <title>Evolutionary innovations through gain and loss of genes in the ectomycorrhizal Boletales.</title>
        <authorList>
            <person name="Wu G."/>
            <person name="Miyauchi S."/>
            <person name="Morin E."/>
            <person name="Kuo A."/>
            <person name="Drula E."/>
            <person name="Varga T."/>
            <person name="Kohler A."/>
            <person name="Feng B."/>
            <person name="Cao Y."/>
            <person name="Lipzen A."/>
            <person name="Daum C."/>
            <person name="Hundley H."/>
            <person name="Pangilinan J."/>
            <person name="Johnson J."/>
            <person name="Barry K."/>
            <person name="LaButti K."/>
            <person name="Ng V."/>
            <person name="Ahrendt S."/>
            <person name="Min B."/>
            <person name="Choi I.G."/>
            <person name="Park H."/>
            <person name="Plett J.M."/>
            <person name="Magnuson J."/>
            <person name="Spatafora J.W."/>
            <person name="Nagy L.G."/>
            <person name="Henrissat B."/>
            <person name="Grigoriev I.V."/>
            <person name="Yang Z.L."/>
            <person name="Xu J."/>
            <person name="Martin F.M."/>
        </authorList>
    </citation>
    <scope>NUCLEOTIDE SEQUENCE</scope>
    <source>
        <strain evidence="1">ATCC 28755</strain>
    </source>
</reference>
<proteinExistence type="predicted"/>
<organism evidence="1 2">
    <name type="scientific">Hygrophoropsis aurantiaca</name>
    <dbReference type="NCBI Taxonomy" id="72124"/>
    <lineage>
        <taxon>Eukaryota</taxon>
        <taxon>Fungi</taxon>
        <taxon>Dikarya</taxon>
        <taxon>Basidiomycota</taxon>
        <taxon>Agaricomycotina</taxon>
        <taxon>Agaricomycetes</taxon>
        <taxon>Agaricomycetidae</taxon>
        <taxon>Boletales</taxon>
        <taxon>Coniophorineae</taxon>
        <taxon>Hygrophoropsidaceae</taxon>
        <taxon>Hygrophoropsis</taxon>
    </lineage>
</organism>